<sequence length="388" mass="44338">MFSIIQGAGGALERLFEEHQDDYGLFTQRWKENYTINLRSRPITLDSSTADSPTVDAQPIQGVDHVPRPADSTMTTPRVFHCFSSLPTELQYLIWDTAMDRWEPKTYTAYRLPSRVDGFRTYVIMLPPSYRERVKWVRVCRYTNRQFKKTYGDPATTSLQINSRLDTLRICNDEPKIPRSWTGSLSAEVDGARAFFPASSTNTYAVSPFLRGPHIRICRAIRDHRGNASAMYEARLRPAEQEDGPQYVFQHPDGQSGLAPGNPRLLVLGSIPDNVKRIEAQDEKSLRYVIRRANLSAPGKRLGPLLHTGITELRVSFTMFHLPWGLPFEELRDIIARYFRKLMAGGYLETLKTLSVVLTAHDDLTWPENLTLAMMSQWDEWRGIDGVL</sequence>
<proteinExistence type="predicted"/>
<accession>A0AA39GJB3</accession>
<evidence type="ECO:0000313" key="2">
    <source>
        <dbReference type="Proteomes" id="UP001175261"/>
    </source>
</evidence>
<keyword evidence="2" id="KW-1185">Reference proteome</keyword>
<dbReference type="AlphaFoldDB" id="A0AA39GJB3"/>
<comment type="caution">
    <text evidence="1">The sequence shown here is derived from an EMBL/GenBank/DDBJ whole genome shotgun (WGS) entry which is preliminary data.</text>
</comment>
<dbReference type="Proteomes" id="UP001175261">
    <property type="component" value="Unassembled WGS sequence"/>
</dbReference>
<protein>
    <submittedName>
        <fullName evidence="1">Uncharacterized protein</fullName>
    </submittedName>
</protein>
<reference evidence="1" key="1">
    <citation type="submission" date="2022-10" db="EMBL/GenBank/DDBJ databases">
        <title>Determination and structural analysis of whole genome sequence of Sarocladium strictum F4-1.</title>
        <authorList>
            <person name="Hu L."/>
            <person name="Jiang Y."/>
        </authorList>
    </citation>
    <scope>NUCLEOTIDE SEQUENCE</scope>
    <source>
        <strain evidence="1">F4-1</strain>
    </source>
</reference>
<organism evidence="1 2">
    <name type="scientific">Sarocladium strictum</name>
    <name type="common">Black bundle disease fungus</name>
    <name type="synonym">Acremonium strictum</name>
    <dbReference type="NCBI Taxonomy" id="5046"/>
    <lineage>
        <taxon>Eukaryota</taxon>
        <taxon>Fungi</taxon>
        <taxon>Dikarya</taxon>
        <taxon>Ascomycota</taxon>
        <taxon>Pezizomycotina</taxon>
        <taxon>Sordariomycetes</taxon>
        <taxon>Hypocreomycetidae</taxon>
        <taxon>Hypocreales</taxon>
        <taxon>Sarocladiaceae</taxon>
        <taxon>Sarocladium</taxon>
    </lineage>
</organism>
<gene>
    <name evidence="1" type="ORF">NLU13_3933</name>
</gene>
<dbReference type="EMBL" id="JAPDFR010000003">
    <property type="protein sequence ID" value="KAK0387688.1"/>
    <property type="molecule type" value="Genomic_DNA"/>
</dbReference>
<evidence type="ECO:0000313" key="1">
    <source>
        <dbReference type="EMBL" id="KAK0387688.1"/>
    </source>
</evidence>
<name>A0AA39GJB3_SARSR</name>